<keyword evidence="2" id="KW-0614">Plasmid</keyword>
<organism evidence="2">
    <name type="scientific">Klebsiella pneumoniae</name>
    <dbReference type="NCBI Taxonomy" id="573"/>
    <lineage>
        <taxon>Bacteria</taxon>
        <taxon>Pseudomonadati</taxon>
        <taxon>Pseudomonadota</taxon>
        <taxon>Gammaproteobacteria</taxon>
        <taxon>Enterobacterales</taxon>
        <taxon>Enterobacteriaceae</taxon>
        <taxon>Klebsiella/Raoultella group</taxon>
        <taxon>Klebsiella</taxon>
        <taxon>Klebsiella pneumoniae complex</taxon>
    </lineage>
</organism>
<feature type="domain" description="PIN-like" evidence="1">
    <location>
        <begin position="16"/>
        <end position="115"/>
    </location>
</feature>
<sequence>MEENNTSTDKNTLTALIDYENCGSLKNISLEQYGELIIFVGPQQNVVVLPADSFPEGARITIRQVSGVSRNNVDFHLVLELGRISCCAAGKDKTYHIISSDKGYDGVIRTLKEAGITCIRRDVPESIAAAGESGADKSNCLKQPSVPESDIVSRWAGKLQQIAGSGAGNMPVSVETFNNYLKSHMRDEWNKTRAVAIRNELVRRGVTEVREKKIIWKKAKKENKA</sequence>
<dbReference type="EMBL" id="KU318420">
    <property type="protein sequence ID" value="ANS55205.1"/>
    <property type="molecule type" value="Genomic_DNA"/>
</dbReference>
<evidence type="ECO:0000313" key="2">
    <source>
        <dbReference type="EMBL" id="ANS55205.1"/>
    </source>
</evidence>
<reference evidence="2" key="1">
    <citation type="submission" date="2015-12" db="EMBL/GenBank/DDBJ databases">
        <title>Klebsiella pneumoniae strain KP04 plasmid pKP04CTXM, complete sequence.</title>
        <authorList>
            <person name="Li R."/>
            <person name="Lin D."/>
            <person name="Chen C."/>
        </authorList>
    </citation>
    <scope>NUCLEOTIDE SEQUENCE</scope>
    <source>
        <plasmid evidence="2">pKP04CTXM</plasmid>
    </source>
</reference>
<dbReference type="InterPro" id="IPR041494">
    <property type="entry name" value="PIN7"/>
</dbReference>
<protein>
    <recommendedName>
        <fullName evidence="1">PIN-like domain-containing protein</fullName>
    </recommendedName>
</protein>
<accession>A0A1B1LQ78</accession>
<geneLocation type="plasmid" evidence="2">
    <name>pKP04CTXM</name>
</geneLocation>
<dbReference type="RefSeq" id="WP_000392235.1">
    <property type="nucleotide sequence ID" value="NZ_CBDITC020000026.1"/>
</dbReference>
<name>A0A1B1LQ78_KLEPN</name>
<evidence type="ECO:0000259" key="1">
    <source>
        <dbReference type="Pfam" id="PF18475"/>
    </source>
</evidence>
<dbReference type="Pfam" id="PF18475">
    <property type="entry name" value="PIN7"/>
    <property type="match status" value="1"/>
</dbReference>
<proteinExistence type="predicted"/>
<dbReference type="AlphaFoldDB" id="A0A1B1LQ78"/>